<keyword evidence="1" id="KW-0472">Membrane</keyword>
<sequence>MAAGAYGLCPGPVRRSPTVPPISEPIETARRIAAIGPRPPCSDAERRAAVLLRDALRARGRPAARIEPAWVRPGVPALHALLCLLGVAGSVAAASGAPAVGLGLLAAALVLLAADLGGLPPVARAILPRRATQCVVAEPPRIPPGARVRLIVTAPLDSRPGGIAHRPAALEAAARRALGGHLSSPAALLVACLALLCGLAAARVAGEDGAWLGPVALAPTIALLIGAASYADLATARAPDPGADPHAGAAAVALALTEELDRRPPPGLAVELVLAGASEAGGLGLRAYVRARRRLARPEELAVLAVAPCGAGPPAFHLTEGRLWPRRLHPAMIAAARDTAAGEPGLGAQPVRRGRSDALAARLARWPALGVGAILPRRPPATLDPEALAAVLALCRGIAARLDVEVRT</sequence>
<dbReference type="Gene3D" id="3.40.630.10">
    <property type="entry name" value="Zn peptidases"/>
    <property type="match status" value="1"/>
</dbReference>
<proteinExistence type="predicted"/>
<evidence type="ECO:0000313" key="2">
    <source>
        <dbReference type="EMBL" id="UGS35482.1"/>
    </source>
</evidence>
<feature type="transmembrane region" description="Helical" evidence="1">
    <location>
        <begin position="100"/>
        <end position="119"/>
    </location>
</feature>
<organism evidence="2 3">
    <name type="scientific">Capillimicrobium parvum</name>
    <dbReference type="NCBI Taxonomy" id="2884022"/>
    <lineage>
        <taxon>Bacteria</taxon>
        <taxon>Bacillati</taxon>
        <taxon>Actinomycetota</taxon>
        <taxon>Thermoleophilia</taxon>
        <taxon>Solirubrobacterales</taxon>
        <taxon>Capillimicrobiaceae</taxon>
        <taxon>Capillimicrobium</taxon>
    </lineage>
</organism>
<name>A0A9E6XXB1_9ACTN</name>
<keyword evidence="3" id="KW-1185">Reference proteome</keyword>
<dbReference type="KEGG" id="sbae:DSM104329_01870"/>
<reference evidence="2" key="1">
    <citation type="journal article" date="2022" name="Int. J. Syst. Evol. Microbiol.">
        <title>Pseudomonas aegrilactucae sp. nov. and Pseudomonas morbosilactucae sp. nov., pathogens causing bacterial rot of lettuce in Japan.</title>
        <authorList>
            <person name="Sawada H."/>
            <person name="Fujikawa T."/>
            <person name="Satou M."/>
        </authorList>
    </citation>
    <scope>NUCLEOTIDE SEQUENCE</scope>
    <source>
        <strain evidence="2">0166_1</strain>
    </source>
</reference>
<accession>A0A9E6XXB1</accession>
<evidence type="ECO:0008006" key="4">
    <source>
        <dbReference type="Google" id="ProtNLM"/>
    </source>
</evidence>
<dbReference type="Proteomes" id="UP001162834">
    <property type="component" value="Chromosome"/>
</dbReference>
<feature type="transmembrane region" description="Helical" evidence="1">
    <location>
        <begin position="211"/>
        <end position="231"/>
    </location>
</feature>
<keyword evidence="1" id="KW-1133">Transmembrane helix</keyword>
<dbReference type="AlphaFoldDB" id="A0A9E6XXB1"/>
<dbReference type="SUPFAM" id="SSF53187">
    <property type="entry name" value="Zn-dependent exopeptidases"/>
    <property type="match status" value="1"/>
</dbReference>
<feature type="transmembrane region" description="Helical" evidence="1">
    <location>
        <begin position="186"/>
        <end position="205"/>
    </location>
</feature>
<protein>
    <recommendedName>
        <fullName evidence="4">Peptidase M28 domain-containing protein</fullName>
    </recommendedName>
</protein>
<keyword evidence="1" id="KW-0812">Transmembrane</keyword>
<gene>
    <name evidence="2" type="ORF">DSM104329_01870</name>
</gene>
<feature type="transmembrane region" description="Helical" evidence="1">
    <location>
        <begin position="75"/>
        <end position="94"/>
    </location>
</feature>
<evidence type="ECO:0000256" key="1">
    <source>
        <dbReference type="SAM" id="Phobius"/>
    </source>
</evidence>
<dbReference type="EMBL" id="CP087164">
    <property type="protein sequence ID" value="UGS35482.1"/>
    <property type="molecule type" value="Genomic_DNA"/>
</dbReference>
<evidence type="ECO:0000313" key="3">
    <source>
        <dbReference type="Proteomes" id="UP001162834"/>
    </source>
</evidence>
<dbReference type="RefSeq" id="WP_259315168.1">
    <property type="nucleotide sequence ID" value="NZ_CP087164.1"/>
</dbReference>